<proteinExistence type="inferred from homology"/>
<keyword evidence="3" id="KW-0813">Transport</keyword>
<dbReference type="InterPro" id="IPR030678">
    <property type="entry name" value="Peptide/Ni-bd"/>
</dbReference>
<dbReference type="OrthoDB" id="8144963at2"/>
<dbReference type="PANTHER" id="PTHR30290:SF9">
    <property type="entry name" value="OLIGOPEPTIDE-BINDING PROTEIN APPA"/>
    <property type="match status" value="1"/>
</dbReference>
<comment type="subcellular location">
    <subcellularLocation>
        <location evidence="1">Periplasm</location>
    </subcellularLocation>
</comment>
<gene>
    <name evidence="6" type="ORF">SAMN05192580_1511</name>
</gene>
<dbReference type="Gene3D" id="3.40.190.10">
    <property type="entry name" value="Periplasmic binding protein-like II"/>
    <property type="match status" value="1"/>
</dbReference>
<dbReference type="GO" id="GO:0015833">
    <property type="term" value="P:peptide transport"/>
    <property type="evidence" value="ECO:0007669"/>
    <property type="project" value="TreeGrafter"/>
</dbReference>
<dbReference type="CDD" id="cd08513">
    <property type="entry name" value="PBP2_thermophilic_Hb8_like"/>
    <property type="match status" value="1"/>
</dbReference>
<evidence type="ECO:0000256" key="4">
    <source>
        <dbReference type="ARBA" id="ARBA00022729"/>
    </source>
</evidence>
<dbReference type="EMBL" id="FOZG01000001">
    <property type="protein sequence ID" value="SFR88272.1"/>
    <property type="molecule type" value="Genomic_DNA"/>
</dbReference>
<keyword evidence="7" id="KW-1185">Reference proteome</keyword>
<evidence type="ECO:0000313" key="6">
    <source>
        <dbReference type="EMBL" id="SFR88272.1"/>
    </source>
</evidence>
<dbReference type="STRING" id="1166337.SAMN05192580_1511"/>
<dbReference type="AlphaFoldDB" id="A0A1I6KAK9"/>
<dbReference type="SUPFAM" id="SSF53850">
    <property type="entry name" value="Periplasmic binding protein-like II"/>
    <property type="match status" value="1"/>
</dbReference>
<dbReference type="GO" id="GO:0030288">
    <property type="term" value="C:outer membrane-bounded periplasmic space"/>
    <property type="evidence" value="ECO:0007669"/>
    <property type="project" value="UniProtKB-ARBA"/>
</dbReference>
<dbReference type="Pfam" id="PF00496">
    <property type="entry name" value="SBP_bac_5"/>
    <property type="match status" value="1"/>
</dbReference>
<reference evidence="6 7" key="1">
    <citation type="submission" date="2016-10" db="EMBL/GenBank/DDBJ databases">
        <authorList>
            <person name="de Groot N.N."/>
        </authorList>
    </citation>
    <scope>NUCLEOTIDE SEQUENCE [LARGE SCALE GENOMIC DNA]</scope>
    <source>
        <strain evidence="6 7">S5-249</strain>
    </source>
</reference>
<dbReference type="Proteomes" id="UP000198824">
    <property type="component" value="Unassembled WGS sequence"/>
</dbReference>
<dbReference type="PANTHER" id="PTHR30290">
    <property type="entry name" value="PERIPLASMIC BINDING COMPONENT OF ABC TRANSPORTER"/>
    <property type="match status" value="1"/>
</dbReference>
<keyword evidence="4" id="KW-0732">Signal</keyword>
<dbReference type="RefSeq" id="WP_093312904.1">
    <property type="nucleotide sequence ID" value="NZ_FOZG01000001.1"/>
</dbReference>
<dbReference type="GO" id="GO:0043190">
    <property type="term" value="C:ATP-binding cassette (ABC) transporter complex"/>
    <property type="evidence" value="ECO:0007669"/>
    <property type="project" value="InterPro"/>
</dbReference>
<evidence type="ECO:0000259" key="5">
    <source>
        <dbReference type="Pfam" id="PF00496"/>
    </source>
</evidence>
<name>A0A1I6KAK9_9SPHN</name>
<accession>A0A1I6KAK9</accession>
<protein>
    <submittedName>
        <fullName evidence="6">Peptide/nickel transport system substrate-binding protein</fullName>
    </submittedName>
</protein>
<evidence type="ECO:0000313" key="7">
    <source>
        <dbReference type="Proteomes" id="UP000198824"/>
    </source>
</evidence>
<dbReference type="PIRSF" id="PIRSF002741">
    <property type="entry name" value="MppA"/>
    <property type="match status" value="1"/>
</dbReference>
<evidence type="ECO:0000256" key="2">
    <source>
        <dbReference type="ARBA" id="ARBA00005695"/>
    </source>
</evidence>
<dbReference type="GO" id="GO:1904680">
    <property type="term" value="F:peptide transmembrane transporter activity"/>
    <property type="evidence" value="ECO:0007669"/>
    <property type="project" value="TreeGrafter"/>
</dbReference>
<dbReference type="PROSITE" id="PS51257">
    <property type="entry name" value="PROKAR_LIPOPROTEIN"/>
    <property type="match status" value="1"/>
</dbReference>
<dbReference type="InterPro" id="IPR000914">
    <property type="entry name" value="SBP_5_dom"/>
</dbReference>
<evidence type="ECO:0000256" key="3">
    <source>
        <dbReference type="ARBA" id="ARBA00022448"/>
    </source>
</evidence>
<organism evidence="6 7">
    <name type="scientific">Sphingomonas jatrophae</name>
    <dbReference type="NCBI Taxonomy" id="1166337"/>
    <lineage>
        <taxon>Bacteria</taxon>
        <taxon>Pseudomonadati</taxon>
        <taxon>Pseudomonadota</taxon>
        <taxon>Alphaproteobacteria</taxon>
        <taxon>Sphingomonadales</taxon>
        <taxon>Sphingomonadaceae</taxon>
        <taxon>Sphingomonas</taxon>
    </lineage>
</organism>
<dbReference type="Gene3D" id="3.10.105.10">
    <property type="entry name" value="Dipeptide-binding Protein, Domain 3"/>
    <property type="match status" value="1"/>
</dbReference>
<feature type="domain" description="Solute-binding protein family 5" evidence="5">
    <location>
        <begin position="82"/>
        <end position="460"/>
    </location>
</feature>
<comment type="similarity">
    <text evidence="2">Belongs to the bacterial solute-binding protein 5 family.</text>
</comment>
<dbReference type="InterPro" id="IPR039424">
    <property type="entry name" value="SBP_5"/>
</dbReference>
<sequence length="540" mass="59485">MGGRADPACWSRRALLAGIGGTGALALTGCGPARRGRDNTLVVGLTYDLDTLNVYSTGFLGDVEAAVVEGLLAPDEHARYVPVLATEVPTLANGGIQLTDGGKGMTITYKLRPGVLWHDGQPFTSADVEFTWRAVKNPAFIAESKDGTDEIVAIETPDPLTVICRYGRVSPTFATTLFTFGILPRHLLEGVDLNTAPYNERPIGTGPFRVTAFKRGQYVLTERFPNYWRRDASGRRLPYLDRLIFKIIPNSNTLMTQIRSGELDLVTQTPYDQAKQMRGMPGVELLRAPLLSWQHLDFNMRNPLLADRRLRLAIAHAIDREPLVRAQGGFPIPIQSPVVPVFDFFDPSVRAPAFDPATARRLLDEAGFRPGSDGVRQRGADRLAFRFLVQSGKGNDELAQQVIIAQLKAIGIDAFADNRTGVAYRQARYTGQYDLNYANWVTGADPIYSRFYATKGSNNGQKYSNPALDRILQAMEGTLDPAERRCQGFAMQRILLHDLPSIPITSNVAVVTKRAGLAGFTPNPTNMTPFVGCAFWRWQA</sequence>
<evidence type="ECO:0000256" key="1">
    <source>
        <dbReference type="ARBA" id="ARBA00004418"/>
    </source>
</evidence>